<feature type="transmembrane region" description="Helical" evidence="1">
    <location>
        <begin position="264"/>
        <end position="286"/>
    </location>
</feature>
<sequence length="296" mass="33490">MNLLHSLVKSDLWIFGLVFTAIMVVAVIHVVRQPRWHEAIGTLKCHRAIITGEREARLSGWDWNELRLALKSPELIRRAIERMSEEERTGFIAPYAAQSEQAAAMFIEQVMGANQRVSFDGVKGELTIEFQHPDRLVAARVVSVLVDEVIGYQARKRIDESMKEVEELKPRVQAQQRHVQELAEAMTAYRERSEKTTGAAFVADQGFEAMQQRHTNEENLLDKLIMRMRDISMISGPVTEFWRPNKKAVPPDEADYLIAPIAKCLAVGFALAVVGGLLAVGVRTFFTRKRGWADAH</sequence>
<keyword evidence="1" id="KW-0812">Transmembrane</keyword>
<evidence type="ECO:0000313" key="2">
    <source>
        <dbReference type="EMBL" id="TSJ79076.1"/>
    </source>
</evidence>
<evidence type="ECO:0000256" key="1">
    <source>
        <dbReference type="SAM" id="Phobius"/>
    </source>
</evidence>
<keyword evidence="1" id="KW-0472">Membrane</keyword>
<name>A0A556QR14_9BACT</name>
<dbReference type="EMBL" id="VMBG01000001">
    <property type="protein sequence ID" value="TSJ79076.1"/>
    <property type="molecule type" value="Genomic_DNA"/>
</dbReference>
<evidence type="ECO:0000313" key="3">
    <source>
        <dbReference type="Proteomes" id="UP000315648"/>
    </source>
</evidence>
<comment type="caution">
    <text evidence="2">The sequence shown here is derived from an EMBL/GenBank/DDBJ whole genome shotgun (WGS) entry which is preliminary data.</text>
</comment>
<dbReference type="AlphaFoldDB" id="A0A556QR14"/>
<proteinExistence type="predicted"/>
<feature type="transmembrane region" description="Helical" evidence="1">
    <location>
        <begin position="12"/>
        <end position="31"/>
    </location>
</feature>
<accession>A0A556QR14</accession>
<keyword evidence="3" id="KW-1185">Reference proteome</keyword>
<gene>
    <name evidence="2" type="ORF">FPL22_07215</name>
</gene>
<dbReference type="RefSeq" id="WP_144229419.1">
    <property type="nucleotide sequence ID" value="NZ_CBCRVV010000005.1"/>
</dbReference>
<keyword evidence="1" id="KW-1133">Transmembrane helix</keyword>
<protein>
    <recommendedName>
        <fullName evidence="4">Lipopolysaccharide biosynthesis protein</fullName>
    </recommendedName>
</protein>
<evidence type="ECO:0008006" key="4">
    <source>
        <dbReference type="Google" id="ProtNLM"/>
    </source>
</evidence>
<organism evidence="2 3">
    <name type="scientific">Rariglobus hedericola</name>
    <dbReference type="NCBI Taxonomy" id="2597822"/>
    <lineage>
        <taxon>Bacteria</taxon>
        <taxon>Pseudomonadati</taxon>
        <taxon>Verrucomicrobiota</taxon>
        <taxon>Opitutia</taxon>
        <taxon>Opitutales</taxon>
        <taxon>Opitutaceae</taxon>
        <taxon>Rariglobus</taxon>
    </lineage>
</organism>
<reference evidence="2 3" key="1">
    <citation type="submission" date="2019-07" db="EMBL/GenBank/DDBJ databases">
        <title>Description of 53C-WASEF.</title>
        <authorList>
            <person name="Pitt A."/>
            <person name="Hahn M.W."/>
        </authorList>
    </citation>
    <scope>NUCLEOTIDE SEQUENCE [LARGE SCALE GENOMIC DNA]</scope>
    <source>
        <strain evidence="2 3">53C-WASEF</strain>
    </source>
</reference>
<dbReference type="Proteomes" id="UP000315648">
    <property type="component" value="Unassembled WGS sequence"/>
</dbReference>